<evidence type="ECO:0000313" key="2">
    <source>
        <dbReference type="EMBL" id="OGD78511.1"/>
    </source>
</evidence>
<gene>
    <name evidence="2" type="ORF">A2368_02585</name>
</gene>
<accession>A0A1F5FFZ2</accession>
<reference evidence="2 3" key="1">
    <citation type="journal article" date="2016" name="Nat. Commun.">
        <title>Thousands of microbial genomes shed light on interconnected biogeochemical processes in an aquifer system.</title>
        <authorList>
            <person name="Anantharaman K."/>
            <person name="Brown C.T."/>
            <person name="Hug L.A."/>
            <person name="Sharon I."/>
            <person name="Castelle C.J."/>
            <person name="Probst A.J."/>
            <person name="Thomas B.C."/>
            <person name="Singh A."/>
            <person name="Wilkins M.J."/>
            <person name="Karaoz U."/>
            <person name="Brodie E.L."/>
            <person name="Williams K.H."/>
            <person name="Hubbard S.S."/>
            <person name="Banfield J.F."/>
        </authorList>
    </citation>
    <scope>NUCLEOTIDE SEQUENCE [LARGE SCALE GENOMIC DNA]</scope>
</reference>
<feature type="transmembrane region" description="Helical" evidence="1">
    <location>
        <begin position="76"/>
        <end position="94"/>
    </location>
</feature>
<organism evidence="2 3">
    <name type="scientific">Candidatus Collierbacteria bacterium RIFOXYB1_FULL_49_13</name>
    <dbReference type="NCBI Taxonomy" id="1817728"/>
    <lineage>
        <taxon>Bacteria</taxon>
        <taxon>Candidatus Collieribacteriota</taxon>
    </lineage>
</organism>
<keyword evidence="1" id="KW-0472">Membrane</keyword>
<comment type="caution">
    <text evidence="2">The sequence shown here is derived from an EMBL/GenBank/DDBJ whole genome shotgun (WGS) entry which is preliminary data.</text>
</comment>
<evidence type="ECO:0000313" key="3">
    <source>
        <dbReference type="Proteomes" id="UP000176682"/>
    </source>
</evidence>
<dbReference type="EMBL" id="MFAM01000044">
    <property type="protein sequence ID" value="OGD78511.1"/>
    <property type="molecule type" value="Genomic_DNA"/>
</dbReference>
<dbReference type="AlphaFoldDB" id="A0A1F5FFZ2"/>
<proteinExistence type="predicted"/>
<feature type="transmembrane region" description="Helical" evidence="1">
    <location>
        <begin position="28"/>
        <end position="48"/>
    </location>
</feature>
<dbReference type="Proteomes" id="UP000176682">
    <property type="component" value="Unassembled WGS sequence"/>
</dbReference>
<feature type="transmembrane region" description="Helical" evidence="1">
    <location>
        <begin position="55"/>
        <end position="70"/>
    </location>
</feature>
<sequence>MLCFWWGLVALMVWRVDPAIVADIPTKESYLIPAVLAWMTLWYTLSLVVGDKKRGAVVASGILIYLYLRLWGVDIWWNVGLLAVIFGLIYRLVVIKFKKPDPPDPPAGGQG</sequence>
<name>A0A1F5FFZ2_9BACT</name>
<keyword evidence="1" id="KW-0812">Transmembrane</keyword>
<protein>
    <submittedName>
        <fullName evidence="2">Uncharacterized protein</fullName>
    </submittedName>
</protein>
<evidence type="ECO:0000256" key="1">
    <source>
        <dbReference type="SAM" id="Phobius"/>
    </source>
</evidence>
<keyword evidence="1" id="KW-1133">Transmembrane helix</keyword>